<dbReference type="AlphaFoldDB" id="A0A239DUA1"/>
<dbReference type="OrthoDB" id="9803968at2"/>
<evidence type="ECO:0000256" key="1">
    <source>
        <dbReference type="ARBA" id="ARBA00006432"/>
    </source>
</evidence>
<keyword evidence="6" id="KW-1185">Reference proteome</keyword>
<dbReference type="FunFam" id="3.30.300.30:FF:000008">
    <property type="entry name" value="2,3-dihydroxybenzoate-AMP ligase"/>
    <property type="match status" value="1"/>
</dbReference>
<comment type="similarity">
    <text evidence="1">Belongs to the ATP-dependent AMP-binding enzyme family.</text>
</comment>
<dbReference type="STRING" id="398843.A3K89_04615"/>
<dbReference type="EMBL" id="FZOW01000002">
    <property type="protein sequence ID" value="SNS36070.1"/>
    <property type="molecule type" value="Genomic_DNA"/>
</dbReference>
<evidence type="ECO:0000259" key="3">
    <source>
        <dbReference type="Pfam" id="PF00501"/>
    </source>
</evidence>
<dbReference type="Gene3D" id="3.40.50.12780">
    <property type="entry name" value="N-terminal domain of ligase-like"/>
    <property type="match status" value="1"/>
</dbReference>
<dbReference type="SUPFAM" id="SSF56801">
    <property type="entry name" value="Acetyl-CoA synthetase-like"/>
    <property type="match status" value="1"/>
</dbReference>
<dbReference type="InterPro" id="IPR020845">
    <property type="entry name" value="AMP-binding_CS"/>
</dbReference>
<dbReference type="Gene3D" id="3.30.300.30">
    <property type="match status" value="1"/>
</dbReference>
<feature type="domain" description="AMP-binding enzyme C-terminal" evidence="4">
    <location>
        <begin position="476"/>
        <end position="550"/>
    </location>
</feature>
<evidence type="ECO:0000259" key="4">
    <source>
        <dbReference type="Pfam" id="PF13193"/>
    </source>
</evidence>
<protein>
    <submittedName>
        <fullName evidence="5">Long-chain acyl-CoA synthetase</fullName>
    </submittedName>
</protein>
<dbReference type="InterPro" id="IPR045851">
    <property type="entry name" value="AMP-bd_C_sf"/>
</dbReference>
<evidence type="ECO:0000256" key="2">
    <source>
        <dbReference type="ARBA" id="ARBA00022598"/>
    </source>
</evidence>
<organism evidence="5 6">
    <name type="scientific">Rhodococcoides kyotonense</name>
    <dbReference type="NCBI Taxonomy" id="398843"/>
    <lineage>
        <taxon>Bacteria</taxon>
        <taxon>Bacillati</taxon>
        <taxon>Actinomycetota</taxon>
        <taxon>Actinomycetes</taxon>
        <taxon>Mycobacteriales</taxon>
        <taxon>Nocardiaceae</taxon>
        <taxon>Rhodococcoides</taxon>
    </lineage>
</organism>
<dbReference type="InterPro" id="IPR000873">
    <property type="entry name" value="AMP-dep_synth/lig_dom"/>
</dbReference>
<feature type="domain" description="AMP-dependent synthetase/ligase" evidence="3">
    <location>
        <begin position="37"/>
        <end position="425"/>
    </location>
</feature>
<dbReference type="InterPro" id="IPR042099">
    <property type="entry name" value="ANL_N_sf"/>
</dbReference>
<evidence type="ECO:0000313" key="5">
    <source>
        <dbReference type="EMBL" id="SNS36070.1"/>
    </source>
</evidence>
<keyword evidence="2" id="KW-0436">Ligase</keyword>
<gene>
    <name evidence="5" type="ORF">SAMN05421642_10245</name>
</gene>
<dbReference type="GO" id="GO:0016878">
    <property type="term" value="F:acid-thiol ligase activity"/>
    <property type="evidence" value="ECO:0007669"/>
    <property type="project" value="UniProtKB-ARBA"/>
</dbReference>
<reference evidence="6" key="1">
    <citation type="submission" date="2017-06" db="EMBL/GenBank/DDBJ databases">
        <authorList>
            <person name="Varghese N."/>
            <person name="Submissions S."/>
        </authorList>
    </citation>
    <scope>NUCLEOTIDE SEQUENCE [LARGE SCALE GENOMIC DNA]</scope>
    <source>
        <strain evidence="6">JCM 23211</strain>
    </source>
</reference>
<dbReference type="PROSITE" id="PS00455">
    <property type="entry name" value="AMP_BINDING"/>
    <property type="match status" value="1"/>
</dbReference>
<proteinExistence type="inferred from homology"/>
<accession>A0A239DUA1</accession>
<dbReference type="Pfam" id="PF00501">
    <property type="entry name" value="AMP-binding"/>
    <property type="match status" value="1"/>
</dbReference>
<evidence type="ECO:0000313" key="6">
    <source>
        <dbReference type="Proteomes" id="UP000198327"/>
    </source>
</evidence>
<dbReference type="InterPro" id="IPR050237">
    <property type="entry name" value="ATP-dep_AMP-bd_enzyme"/>
</dbReference>
<dbReference type="Pfam" id="PF13193">
    <property type="entry name" value="AMP-binding_C"/>
    <property type="match status" value="1"/>
</dbReference>
<dbReference type="InterPro" id="IPR025110">
    <property type="entry name" value="AMP-bd_C"/>
</dbReference>
<name>A0A239DUA1_9NOCA</name>
<dbReference type="Proteomes" id="UP000198327">
    <property type="component" value="Unassembled WGS sequence"/>
</dbReference>
<dbReference type="PANTHER" id="PTHR43767:SF1">
    <property type="entry name" value="NONRIBOSOMAL PEPTIDE SYNTHASE PES1 (EUROFUNG)-RELATED"/>
    <property type="match status" value="1"/>
</dbReference>
<dbReference type="PANTHER" id="PTHR43767">
    <property type="entry name" value="LONG-CHAIN-FATTY-ACID--COA LIGASE"/>
    <property type="match status" value="1"/>
</dbReference>
<sequence length="565" mass="60922">MRWTYVKQIDEAWTAFYPDSVRAGMNTPYPTMRDAWDAHVATRPTAPAVHYFGATLTFADIDAAAEALASGLVAEGLTPGDRVAIYLQNDPQWLVALLAAWKAGAVPAAINPMLREKELTHHLLDSGARALICLDSLYDDVVAPVRQKTDLTIVVTTHPLDMTPTAQVPSSIASHIGERRTFPDAVDWLDLIAKHSGARSVSVPCTPTDIGVLTYTSGTTGRSKGAMNLQSSLVHSSTVYTSWWDLRADQDVIIGVAPVFHITGLVAGFGIHIVSGAPIVLLHRFDAEETLRAIDTWRGTFMIGASTAFIALSNHPAKDKFDLTSLTKTPSGGAAVGPALVDRVRDATGWILRGAYGMTETTSPTHLGPVDVDPPVDPDSGALAVGVPVPGAQVRIVDIADGHDVKPGEAGEIVVSGPMVVPGYWQLPDESAHAIRDGWLHTGDIGKTTSDGWLFVVDRLKDMINAGGYKVFPRDVEDVLYQHPAVREASVIGVPDEYRGETVKAFVSLTREKTATPAELVDFCKSRMAAYKYPREVVILDELPKTTSGKLLRRELRTTTPEGSK</sequence>